<keyword evidence="2 5" id="KW-0812">Transmembrane</keyword>
<dbReference type="Pfam" id="PF05101">
    <property type="entry name" value="VirB3"/>
    <property type="match status" value="1"/>
</dbReference>
<keyword evidence="4 5" id="KW-0472">Membrane</keyword>
<evidence type="ECO:0000256" key="1">
    <source>
        <dbReference type="ARBA" id="ARBA00004370"/>
    </source>
</evidence>
<keyword evidence="3 5" id="KW-1133">Transmembrane helix</keyword>
<comment type="caution">
    <text evidence="6">The sequence shown here is derived from an EMBL/GenBank/DDBJ whole genome shotgun (WGS) entry which is preliminary data.</text>
</comment>
<protein>
    <recommendedName>
        <fullName evidence="7">Type IV secretory pathway, VirB3-like protein</fullName>
    </recommendedName>
</protein>
<dbReference type="AlphaFoldDB" id="E6QMV5"/>
<feature type="transmembrane region" description="Helical" evidence="5">
    <location>
        <begin position="43"/>
        <end position="63"/>
    </location>
</feature>
<comment type="subcellular location">
    <subcellularLocation>
        <location evidence="1">Membrane</location>
    </subcellularLocation>
</comment>
<evidence type="ECO:0000256" key="5">
    <source>
        <dbReference type="SAM" id="Phobius"/>
    </source>
</evidence>
<dbReference type="EMBL" id="CABQ01000240">
    <property type="protein sequence ID" value="CBI08576.1"/>
    <property type="molecule type" value="Genomic_DNA"/>
</dbReference>
<reference evidence="6" key="1">
    <citation type="submission" date="2009-10" db="EMBL/GenBank/DDBJ databases">
        <title>Diversity of trophic interactions inside an arsenic-rich microbial ecosystem.</title>
        <authorList>
            <person name="Bertin P.N."/>
            <person name="Heinrich-Salmeron A."/>
            <person name="Pelletier E."/>
            <person name="Goulhen-Chollet F."/>
            <person name="Arsene-Ploetze F."/>
            <person name="Gallien S."/>
            <person name="Calteau A."/>
            <person name="Vallenet D."/>
            <person name="Casiot C."/>
            <person name="Chane-Woon-Ming B."/>
            <person name="Giloteaux L."/>
            <person name="Barakat M."/>
            <person name="Bonnefoy V."/>
            <person name="Bruneel O."/>
            <person name="Chandler M."/>
            <person name="Cleiss J."/>
            <person name="Duran R."/>
            <person name="Elbaz-Poulichet F."/>
            <person name="Fonknechten N."/>
            <person name="Lauga B."/>
            <person name="Mornico D."/>
            <person name="Ortet P."/>
            <person name="Schaeffer C."/>
            <person name="Siguier P."/>
            <person name="Alexander Thil Smith A."/>
            <person name="Van Dorsselaer A."/>
            <person name="Weissenbach J."/>
            <person name="Medigue C."/>
            <person name="Le Paslier D."/>
        </authorList>
    </citation>
    <scope>NUCLEOTIDE SEQUENCE</scope>
</reference>
<name>E6QMV5_9ZZZZ</name>
<gene>
    <name evidence="6" type="ORF">CARN6_2058</name>
</gene>
<evidence type="ECO:0000256" key="3">
    <source>
        <dbReference type="ARBA" id="ARBA00022989"/>
    </source>
</evidence>
<evidence type="ECO:0000256" key="4">
    <source>
        <dbReference type="ARBA" id="ARBA00023136"/>
    </source>
</evidence>
<dbReference type="InterPro" id="IPR007792">
    <property type="entry name" value="T4SS_VirB3/TrbD/AvhB"/>
</dbReference>
<organism evidence="6">
    <name type="scientific">mine drainage metagenome</name>
    <dbReference type="NCBI Taxonomy" id="410659"/>
    <lineage>
        <taxon>unclassified sequences</taxon>
        <taxon>metagenomes</taxon>
        <taxon>ecological metagenomes</taxon>
    </lineage>
</organism>
<evidence type="ECO:0000256" key="2">
    <source>
        <dbReference type="ARBA" id="ARBA00022692"/>
    </source>
</evidence>
<feature type="transmembrane region" description="Helical" evidence="5">
    <location>
        <begin position="16"/>
        <end position="37"/>
    </location>
</feature>
<evidence type="ECO:0000313" key="6">
    <source>
        <dbReference type="EMBL" id="CBI08576.1"/>
    </source>
</evidence>
<evidence type="ECO:0008006" key="7">
    <source>
        <dbReference type="Google" id="ProtNLM"/>
    </source>
</evidence>
<proteinExistence type="predicted"/>
<accession>E6QMV5</accession>
<sequence>MLGYSENYSALSRPRLIAGVGMQAIAFIWPLAVIVAIEVDSRAVQILAIVIAGLAHGILAWAYKADPEIFAVYRAYTDMGDLYQPWPRANLVRQRRPVGYGRNLRC</sequence>
<dbReference type="GO" id="GO:0016020">
    <property type="term" value="C:membrane"/>
    <property type="evidence" value="ECO:0007669"/>
    <property type="project" value="UniProtKB-SubCell"/>
</dbReference>